<comment type="caution">
    <text evidence="4">The sequence shown here is derived from an EMBL/GenBank/DDBJ whole genome shotgun (WGS) entry which is preliminary data.</text>
</comment>
<dbReference type="PANTHER" id="PTHR45527:SF1">
    <property type="entry name" value="FATTY ACID SYNTHASE"/>
    <property type="match status" value="1"/>
</dbReference>
<reference evidence="4 5" key="1">
    <citation type="submission" date="2024-02" db="EMBL/GenBank/DDBJ databases">
        <authorList>
            <person name="Chen Y."/>
            <person name="Shah S."/>
            <person name="Dougan E. K."/>
            <person name="Thang M."/>
            <person name="Chan C."/>
        </authorList>
    </citation>
    <scope>NUCLEOTIDE SEQUENCE [LARGE SCALE GENOMIC DNA]</scope>
</reference>
<evidence type="ECO:0000256" key="2">
    <source>
        <dbReference type="SAM" id="Phobius"/>
    </source>
</evidence>
<dbReference type="InterPro" id="IPR023213">
    <property type="entry name" value="CAT-like_dom_sf"/>
</dbReference>
<dbReference type="Gene3D" id="3.40.50.12780">
    <property type="entry name" value="N-terminal domain of ligase-like"/>
    <property type="match status" value="1"/>
</dbReference>
<keyword evidence="2" id="KW-1133">Transmembrane helix</keyword>
<evidence type="ECO:0000256" key="1">
    <source>
        <dbReference type="SAM" id="MobiDB-lite"/>
    </source>
</evidence>
<feature type="domain" description="AMP-dependent synthetase/ligase" evidence="3">
    <location>
        <begin position="14"/>
        <end position="368"/>
    </location>
</feature>
<feature type="transmembrane region" description="Helical" evidence="2">
    <location>
        <begin position="563"/>
        <end position="579"/>
    </location>
</feature>
<proteinExistence type="predicted"/>
<evidence type="ECO:0000259" key="3">
    <source>
        <dbReference type="Pfam" id="PF00501"/>
    </source>
</evidence>
<protein>
    <recommendedName>
        <fullName evidence="3">AMP-dependent synthetase/ligase domain-containing protein</fullName>
    </recommendedName>
</protein>
<sequence>MDFQGLHCYIDHLAVVQPDVPASLEARTGASWSYQQLHRASLRVAALLAPLLAENGDIKGRPPRPAALGLPRGNAWYACCYACWRLGVPVVANDEMPDKASQAQRAERLAKELRPRVAIGFATKSMPNDCVSFSMEHILAAIETGTEASKSGPLTGPDSVLLYTYTGGTTKHSKCVVVSHAMALWELQNYHIVMQGHVSSADRVLQFTSAYWGAAAFGQIDIALAFGACVVFSDPEAEKLAPLIAKHEISVLGTVPSLLRATYPGGPESKAPSLKVILTWGEALSVKVSKPWRKVCFLVDLLIASEYWLALYSHCDVYRDPATGREKHLLIPLPKLQMHLLNDGLVLPNAPGNEGEMILTGATVSPGYITDGFIGPSESTEHSDYVHQGVRYLRTRDKLRWVSAKRLVYCGRTGSLAKKGGQFVDLEELSERLQALPGMLSCAILGGERLEAFCTLEEELTIPLQRVQKEAQKICGPTARVHFRTQLPRHPVTGKVDRLQLQAQLDTLLQRELTYEEQKRWIQRQMLRAYCSWYPVALLYLVWATLVGGFLDLKSLWSIPLRLLLLPYMWGALAYTPLLPLSSKRERAAYESCICPPELLLILVGVLPSFLLCTAQVWACALLVCVRRERVAALPMLAVGVVSPFLPLATQLSLCGGCIIWDLMFPHDDRFLLPSLPLCFYLVLPKWLGDELTWHLEKNFLRRRLKDLLIRFFIIPKIPWAASWAWEDHGRSFSILDSVGPVRVAKGNSGLSLAVEFSEEIQVPCARRAADVDEHASSASPSTAVGDGHGTLATLVARAGGDPSMLCLDSLQATVLAELIRKELHQSISVADVLRSQSLQEMQQRCEPCEEVNYEEEHGDLASHIKKCETFRVFLLQFPRHPVDWCLRVDAPIDLHAFQRAVDRCVAQHSALRTSETPDEALRDTMDKAAALWQLWRAVGRRSDCWERVMASALFALWPRTRVARSEEAPRLEVRVPPLVDGRVRDPRWDWASHDQYIHSVFDDLLKPRRWPFDVAVAPLFHGTAAGHSAIEAALSKPASEVAWYIYCSITHAYSDGLSGQALFADLLRFYHEERETQGGPSSAAKEELGPTPEPLALLQRRLWRSLCKPGNLPEPNDDLYHESICDDWGRRAGQSRRIYFHPNVTRTLRLAARHCFGCSVDLAWLTAIMCTMFRLFPQQPRMLLILKASCRDGPGQGQMVGFLSEARLIAVDAGDLATANIWEVHKLIDSARLARDWRAPEPFEFGLCVYVNIVSAMVDSLPPGYRHLVREAAPPSRWYSTAYSHLNLRIDQLQLDDWDFRIFHHDSAWGWDWPTNFAHDLADTVRRMALTPTAPVVGDLGPVERSGAAETGSSKRSAEIETVERAAKLRRRGGNEG</sequence>
<dbReference type="Pfam" id="PF00501">
    <property type="entry name" value="AMP-binding"/>
    <property type="match status" value="1"/>
</dbReference>
<feature type="transmembrane region" description="Helical" evidence="2">
    <location>
        <begin position="599"/>
        <end position="625"/>
    </location>
</feature>
<keyword evidence="2" id="KW-0472">Membrane</keyword>
<gene>
    <name evidence="4" type="ORF">CCMP2556_LOCUS20013</name>
</gene>
<keyword evidence="2" id="KW-0812">Transmembrane</keyword>
<evidence type="ECO:0000313" key="4">
    <source>
        <dbReference type="EMBL" id="CAK9035713.1"/>
    </source>
</evidence>
<feature type="region of interest" description="Disordered" evidence="1">
    <location>
        <begin position="1340"/>
        <end position="1378"/>
    </location>
</feature>
<dbReference type="EMBL" id="CAXAMN010011603">
    <property type="protein sequence ID" value="CAK9035713.1"/>
    <property type="molecule type" value="Genomic_DNA"/>
</dbReference>
<dbReference type="SUPFAM" id="SSF52777">
    <property type="entry name" value="CoA-dependent acyltransferases"/>
    <property type="match status" value="1"/>
</dbReference>
<dbReference type="InterPro" id="IPR000873">
    <property type="entry name" value="AMP-dep_synth/lig_dom"/>
</dbReference>
<organism evidence="4 5">
    <name type="scientific">Durusdinium trenchii</name>
    <dbReference type="NCBI Taxonomy" id="1381693"/>
    <lineage>
        <taxon>Eukaryota</taxon>
        <taxon>Sar</taxon>
        <taxon>Alveolata</taxon>
        <taxon>Dinophyceae</taxon>
        <taxon>Suessiales</taxon>
        <taxon>Symbiodiniaceae</taxon>
        <taxon>Durusdinium</taxon>
    </lineage>
</organism>
<accession>A0ABP0L987</accession>
<feature type="transmembrane region" description="Helical" evidence="2">
    <location>
        <begin position="637"/>
        <end position="665"/>
    </location>
</feature>
<dbReference type="InterPro" id="IPR042099">
    <property type="entry name" value="ANL_N_sf"/>
</dbReference>
<keyword evidence="5" id="KW-1185">Reference proteome</keyword>
<dbReference type="PANTHER" id="PTHR45527">
    <property type="entry name" value="NONRIBOSOMAL PEPTIDE SYNTHETASE"/>
    <property type="match status" value="1"/>
</dbReference>
<evidence type="ECO:0000313" key="5">
    <source>
        <dbReference type="Proteomes" id="UP001642484"/>
    </source>
</evidence>
<dbReference type="SUPFAM" id="SSF56801">
    <property type="entry name" value="Acetyl-CoA synthetase-like"/>
    <property type="match status" value="1"/>
</dbReference>
<dbReference type="Gene3D" id="3.30.559.10">
    <property type="entry name" value="Chloramphenicol acetyltransferase-like domain"/>
    <property type="match status" value="1"/>
</dbReference>
<dbReference type="Proteomes" id="UP001642484">
    <property type="component" value="Unassembled WGS sequence"/>
</dbReference>
<feature type="transmembrane region" description="Helical" evidence="2">
    <location>
        <begin position="533"/>
        <end position="551"/>
    </location>
</feature>
<feature type="compositionally biased region" description="Basic and acidic residues" evidence="1">
    <location>
        <begin position="1357"/>
        <end position="1378"/>
    </location>
</feature>
<name>A0ABP0L987_9DINO</name>